<dbReference type="EMBL" id="MDJW01000009">
    <property type="protein sequence ID" value="OUE19814.1"/>
    <property type="molecule type" value="Genomic_DNA"/>
</dbReference>
<feature type="transmembrane region" description="Helical" evidence="7">
    <location>
        <begin position="225"/>
        <end position="243"/>
    </location>
</feature>
<dbReference type="Pfam" id="PF07690">
    <property type="entry name" value="MFS_1"/>
    <property type="match status" value="2"/>
</dbReference>
<dbReference type="PANTHER" id="PTHR23517">
    <property type="entry name" value="RESISTANCE PROTEIN MDTM, PUTATIVE-RELATED-RELATED"/>
    <property type="match status" value="1"/>
</dbReference>
<dbReference type="GO" id="GO:0005886">
    <property type="term" value="C:plasma membrane"/>
    <property type="evidence" value="ECO:0007669"/>
    <property type="project" value="UniProtKB-SubCell"/>
</dbReference>
<dbReference type="SUPFAM" id="SSF103473">
    <property type="entry name" value="MFS general substrate transporter"/>
    <property type="match status" value="1"/>
</dbReference>
<evidence type="ECO:0000313" key="9">
    <source>
        <dbReference type="EMBL" id="OUE19814.1"/>
    </source>
</evidence>
<dbReference type="InterPro" id="IPR005829">
    <property type="entry name" value="Sugar_transporter_CS"/>
</dbReference>
<name>A0A251Y6A8_9MICO</name>
<dbReference type="PANTHER" id="PTHR23517:SF2">
    <property type="entry name" value="MULTIDRUG RESISTANCE PROTEIN MDTH"/>
    <property type="match status" value="1"/>
</dbReference>
<evidence type="ECO:0000256" key="6">
    <source>
        <dbReference type="ARBA" id="ARBA00023136"/>
    </source>
</evidence>
<protein>
    <submittedName>
        <fullName evidence="9">Multidrug resistance protein MdtH</fullName>
    </submittedName>
</protein>
<dbReference type="InterPro" id="IPR036259">
    <property type="entry name" value="MFS_trans_sf"/>
</dbReference>
<feature type="domain" description="Major facilitator superfamily (MFS) profile" evidence="8">
    <location>
        <begin position="19"/>
        <end position="404"/>
    </location>
</feature>
<feature type="transmembrane region" description="Helical" evidence="7">
    <location>
        <begin position="353"/>
        <end position="373"/>
    </location>
</feature>
<comment type="subcellular location">
    <subcellularLocation>
        <location evidence="1">Cell membrane</location>
        <topology evidence="1">Multi-pass membrane protein</topology>
    </subcellularLocation>
</comment>
<feature type="transmembrane region" description="Helical" evidence="7">
    <location>
        <begin position="287"/>
        <end position="310"/>
    </location>
</feature>
<evidence type="ECO:0000313" key="10">
    <source>
        <dbReference type="Proteomes" id="UP000194837"/>
    </source>
</evidence>
<evidence type="ECO:0000256" key="1">
    <source>
        <dbReference type="ARBA" id="ARBA00004651"/>
    </source>
</evidence>
<gene>
    <name evidence="9" type="primary">mdtH_2</name>
    <name evidence="9" type="ORF">BFL34_01957</name>
</gene>
<feature type="transmembrane region" description="Helical" evidence="7">
    <location>
        <begin position="316"/>
        <end position="341"/>
    </location>
</feature>
<feature type="transmembrane region" description="Helical" evidence="7">
    <location>
        <begin position="144"/>
        <end position="167"/>
    </location>
</feature>
<keyword evidence="5 7" id="KW-1133">Transmembrane helix</keyword>
<comment type="caution">
    <text evidence="9">The sequence shown here is derived from an EMBL/GenBank/DDBJ whole genome shotgun (WGS) entry which is preliminary data.</text>
</comment>
<dbReference type="PROSITE" id="PS00216">
    <property type="entry name" value="SUGAR_TRANSPORT_1"/>
    <property type="match status" value="1"/>
</dbReference>
<keyword evidence="3" id="KW-1003">Cell membrane</keyword>
<keyword evidence="2" id="KW-0813">Transport</keyword>
<dbReference type="RefSeq" id="WP_086521694.1">
    <property type="nucleotide sequence ID" value="NZ_MDJW01000009.1"/>
</dbReference>
<feature type="transmembrane region" description="Helical" evidence="7">
    <location>
        <begin position="385"/>
        <end position="403"/>
    </location>
</feature>
<evidence type="ECO:0000259" key="8">
    <source>
        <dbReference type="PROSITE" id="PS50850"/>
    </source>
</evidence>
<reference evidence="9 10" key="1">
    <citation type="submission" date="2016-08" db="EMBL/GenBank/DDBJ databases">
        <title>Genome sequence of Clavibacter michiganensis spp strain CFBP7494.</title>
        <authorList>
            <person name="Thapa S.P."/>
            <person name="Coaker G."/>
            <person name="Jacques M.-A."/>
        </authorList>
    </citation>
    <scope>NUCLEOTIDE SEQUENCE [LARGE SCALE GENOMIC DNA]</scope>
    <source>
        <strain evidence="9">CFBP7494</strain>
    </source>
</reference>
<sequence>MDARAGAGRVGTWRRLPAEVRILVLARAVNRLGAFTLPFLTVVLTVDLGASLATAGLVVALFGAATIPSRILGGILADAIGRRSTIALGLTLTAGFQLMLAAAPGIATAAVAAALLGLAFELYEPPSQALVADLVVDDRDRVAAYGLYGAALALAGVLAGLLAAILGGIDLRLLFVADAASCLACAALVLVGLRRLVTVPGADADPPGDAAAPVAGPRSPWRDPLLLAMLASGTGFAVLYLQIDVALPLTLAERGIGPASLGVLLAVSALTIVLGQPLLARGPASRLGSTTAMAVGFVLLGLGFALVGQAADLPGLVAATVVWSLGDLILLGRATALVAAIAPAASRGRYLSAYGVSWGVAAMVAPLLGTQLIARLHAAGTWDALGALCLALALAQPLVAAVARRTGRLPARPARPAT</sequence>
<feature type="transmembrane region" description="Helical" evidence="7">
    <location>
        <begin position="255"/>
        <end position="275"/>
    </location>
</feature>
<dbReference type="InterPro" id="IPR050171">
    <property type="entry name" value="MFS_Transporters"/>
</dbReference>
<organism evidence="9 10">
    <name type="scientific">Clavibacter michiganensis</name>
    <dbReference type="NCBI Taxonomy" id="28447"/>
    <lineage>
        <taxon>Bacteria</taxon>
        <taxon>Bacillati</taxon>
        <taxon>Actinomycetota</taxon>
        <taxon>Actinomycetes</taxon>
        <taxon>Micrococcales</taxon>
        <taxon>Microbacteriaceae</taxon>
        <taxon>Clavibacter</taxon>
    </lineage>
</organism>
<dbReference type="InterPro" id="IPR020846">
    <property type="entry name" value="MFS_dom"/>
</dbReference>
<keyword evidence="6 7" id="KW-0472">Membrane</keyword>
<proteinExistence type="predicted"/>
<dbReference type="Proteomes" id="UP000194837">
    <property type="component" value="Unassembled WGS sequence"/>
</dbReference>
<dbReference type="AlphaFoldDB" id="A0A251Y6A8"/>
<feature type="transmembrane region" description="Helical" evidence="7">
    <location>
        <begin position="106"/>
        <end position="123"/>
    </location>
</feature>
<evidence type="ECO:0000256" key="7">
    <source>
        <dbReference type="SAM" id="Phobius"/>
    </source>
</evidence>
<evidence type="ECO:0000256" key="3">
    <source>
        <dbReference type="ARBA" id="ARBA00022475"/>
    </source>
</evidence>
<dbReference type="PROSITE" id="PS50850">
    <property type="entry name" value="MFS"/>
    <property type="match status" value="1"/>
</dbReference>
<feature type="transmembrane region" description="Helical" evidence="7">
    <location>
        <begin position="52"/>
        <end position="72"/>
    </location>
</feature>
<evidence type="ECO:0000256" key="2">
    <source>
        <dbReference type="ARBA" id="ARBA00022448"/>
    </source>
</evidence>
<dbReference type="InterPro" id="IPR011701">
    <property type="entry name" value="MFS"/>
</dbReference>
<accession>A0A251Y6A8</accession>
<evidence type="ECO:0000256" key="5">
    <source>
        <dbReference type="ARBA" id="ARBA00022989"/>
    </source>
</evidence>
<dbReference type="GO" id="GO:0022857">
    <property type="term" value="F:transmembrane transporter activity"/>
    <property type="evidence" value="ECO:0007669"/>
    <property type="project" value="InterPro"/>
</dbReference>
<feature type="transmembrane region" description="Helical" evidence="7">
    <location>
        <begin position="24"/>
        <end position="46"/>
    </location>
</feature>
<evidence type="ECO:0000256" key="4">
    <source>
        <dbReference type="ARBA" id="ARBA00022692"/>
    </source>
</evidence>
<keyword evidence="4 7" id="KW-0812">Transmembrane</keyword>
<dbReference type="Gene3D" id="1.20.1250.20">
    <property type="entry name" value="MFS general substrate transporter like domains"/>
    <property type="match status" value="1"/>
</dbReference>